<name>A0A2K3JKI7_TRIPR</name>
<dbReference type="EMBL" id="ASHM01068332">
    <property type="protein sequence ID" value="PNX54541.1"/>
    <property type="molecule type" value="Genomic_DNA"/>
</dbReference>
<evidence type="ECO:0008006" key="3">
    <source>
        <dbReference type="Google" id="ProtNLM"/>
    </source>
</evidence>
<evidence type="ECO:0000313" key="2">
    <source>
        <dbReference type="Proteomes" id="UP000236291"/>
    </source>
</evidence>
<reference evidence="1 2" key="1">
    <citation type="journal article" date="2014" name="Am. J. Bot.">
        <title>Genome assembly and annotation for red clover (Trifolium pratense; Fabaceae).</title>
        <authorList>
            <person name="Istvanek J."/>
            <person name="Jaros M."/>
            <person name="Krenek A."/>
            <person name="Repkova J."/>
        </authorList>
    </citation>
    <scope>NUCLEOTIDE SEQUENCE [LARGE SCALE GENOMIC DNA]</scope>
    <source>
        <strain evidence="2">cv. Tatra</strain>
        <tissue evidence="1">Young leaves</tissue>
    </source>
</reference>
<proteinExistence type="predicted"/>
<sequence length="170" mass="19708">EKEGKIIDMVNWSHSVWEWKVSWTRQLESAEQASLAELVSCLESTTLNDQSDDRLCWLHEQQHGFTVSSCYTVICSRVIENQLDNNLAAALSRLWQTKHQQCCVFCFSEVESLNQLFFACRVAKEVWRAIFNWIGWHPNSWGDDDVQNFLLFNGKVANITDMVDRVKSTS</sequence>
<accession>A0A2K3JKI7</accession>
<organism evidence="1 2">
    <name type="scientific">Trifolium pratense</name>
    <name type="common">Red clover</name>
    <dbReference type="NCBI Taxonomy" id="57577"/>
    <lineage>
        <taxon>Eukaryota</taxon>
        <taxon>Viridiplantae</taxon>
        <taxon>Streptophyta</taxon>
        <taxon>Embryophyta</taxon>
        <taxon>Tracheophyta</taxon>
        <taxon>Spermatophyta</taxon>
        <taxon>Magnoliopsida</taxon>
        <taxon>eudicotyledons</taxon>
        <taxon>Gunneridae</taxon>
        <taxon>Pentapetalae</taxon>
        <taxon>rosids</taxon>
        <taxon>fabids</taxon>
        <taxon>Fabales</taxon>
        <taxon>Fabaceae</taxon>
        <taxon>Papilionoideae</taxon>
        <taxon>50 kb inversion clade</taxon>
        <taxon>NPAAA clade</taxon>
        <taxon>Hologalegina</taxon>
        <taxon>IRL clade</taxon>
        <taxon>Trifolieae</taxon>
        <taxon>Trifolium</taxon>
    </lineage>
</organism>
<feature type="non-terminal residue" evidence="1">
    <location>
        <position position="1"/>
    </location>
</feature>
<reference evidence="1 2" key="2">
    <citation type="journal article" date="2017" name="Front. Plant Sci.">
        <title>Gene Classification and Mining of Molecular Markers Useful in Red Clover (Trifolium pratense) Breeding.</title>
        <authorList>
            <person name="Istvanek J."/>
            <person name="Dluhosova J."/>
            <person name="Dluhos P."/>
            <person name="Patkova L."/>
            <person name="Nedelnik J."/>
            <person name="Repkova J."/>
        </authorList>
    </citation>
    <scope>NUCLEOTIDE SEQUENCE [LARGE SCALE GENOMIC DNA]</scope>
    <source>
        <strain evidence="2">cv. Tatra</strain>
        <tissue evidence="1">Young leaves</tissue>
    </source>
</reference>
<comment type="caution">
    <text evidence="1">The sequence shown here is derived from an EMBL/GenBank/DDBJ whole genome shotgun (WGS) entry which is preliminary data.</text>
</comment>
<dbReference type="Proteomes" id="UP000236291">
    <property type="component" value="Unassembled WGS sequence"/>
</dbReference>
<evidence type="ECO:0000313" key="1">
    <source>
        <dbReference type="EMBL" id="PNX54541.1"/>
    </source>
</evidence>
<dbReference type="AlphaFoldDB" id="A0A2K3JKI7"/>
<gene>
    <name evidence="1" type="ORF">L195_g048161</name>
</gene>
<protein>
    <recommendedName>
        <fullName evidence="3">Reverse transcriptase zinc-binding domain-containing protein</fullName>
    </recommendedName>
</protein>